<dbReference type="PANTHER" id="PTHR42826">
    <property type="entry name" value="DICARBOXYLATE TRANSPORTER 2.1, CHLOROPLASTIC"/>
    <property type="match status" value="1"/>
</dbReference>
<feature type="transmembrane region" description="Helical" evidence="6">
    <location>
        <begin position="397"/>
        <end position="416"/>
    </location>
</feature>
<evidence type="ECO:0000256" key="1">
    <source>
        <dbReference type="ARBA" id="ARBA00004141"/>
    </source>
</evidence>
<dbReference type="NCBIfam" id="TIGR00785">
    <property type="entry name" value="dass"/>
    <property type="match status" value="1"/>
</dbReference>
<dbReference type="GO" id="GO:0022857">
    <property type="term" value="F:transmembrane transporter activity"/>
    <property type="evidence" value="ECO:0007669"/>
    <property type="project" value="InterPro"/>
</dbReference>
<organism evidence="7 8">
    <name type="scientific">Eikenella corrodens</name>
    <dbReference type="NCBI Taxonomy" id="539"/>
    <lineage>
        <taxon>Bacteria</taxon>
        <taxon>Pseudomonadati</taxon>
        <taxon>Pseudomonadota</taxon>
        <taxon>Betaproteobacteria</taxon>
        <taxon>Neisseriales</taxon>
        <taxon>Neisseriaceae</taxon>
        <taxon>Eikenella</taxon>
    </lineage>
</organism>
<evidence type="ECO:0000256" key="5">
    <source>
        <dbReference type="ARBA" id="ARBA00023136"/>
    </source>
</evidence>
<evidence type="ECO:0000256" key="4">
    <source>
        <dbReference type="ARBA" id="ARBA00022989"/>
    </source>
</evidence>
<evidence type="ECO:0000313" key="7">
    <source>
        <dbReference type="EMBL" id="AZR59085.1"/>
    </source>
</evidence>
<gene>
    <name evidence="7" type="ORF">ELB75_02945</name>
</gene>
<feature type="transmembrane region" description="Helical" evidence="6">
    <location>
        <begin position="12"/>
        <end position="30"/>
    </location>
</feature>
<dbReference type="PIRSF" id="PIRSF002457">
    <property type="entry name" value="DASS"/>
    <property type="match status" value="1"/>
</dbReference>
<dbReference type="RefSeq" id="WP_126982651.1">
    <property type="nucleotide sequence ID" value="NZ_CP034670.1"/>
</dbReference>
<dbReference type="AlphaFoldDB" id="A0A3S9SHQ6"/>
<accession>A0A3S9SHQ6</accession>
<feature type="transmembrane region" description="Helical" evidence="6">
    <location>
        <begin position="292"/>
        <end position="312"/>
    </location>
</feature>
<keyword evidence="4 6" id="KW-1133">Transmembrane helix</keyword>
<name>A0A3S9SHQ6_EIKCO</name>
<comment type="subcellular location">
    <subcellularLocation>
        <location evidence="1">Membrane</location>
        <topology evidence="1">Multi-pass membrane protein</topology>
    </subcellularLocation>
</comment>
<reference evidence="7 8" key="1">
    <citation type="submission" date="2018-12" db="EMBL/GenBank/DDBJ databases">
        <title>Genome sequencing of Eikenella corrodens KCOM 3110 (= JS217).</title>
        <authorList>
            <person name="Koo J.-K."/>
            <person name="Park S.-N."/>
            <person name="Lim Y.K."/>
        </authorList>
    </citation>
    <scope>NUCLEOTIDE SEQUENCE [LARGE SCALE GENOMIC DNA]</scope>
    <source>
        <strain evidence="7 8">KCOM 3110</strain>
    </source>
</reference>
<keyword evidence="3 6" id="KW-0812">Transmembrane</keyword>
<dbReference type="InterPro" id="IPR030676">
    <property type="entry name" value="CitT-rel"/>
</dbReference>
<dbReference type="EMBL" id="CP034670">
    <property type="protein sequence ID" value="AZR59085.1"/>
    <property type="molecule type" value="Genomic_DNA"/>
</dbReference>
<keyword evidence="5 6" id="KW-0472">Membrane</keyword>
<evidence type="ECO:0000256" key="2">
    <source>
        <dbReference type="ARBA" id="ARBA00007349"/>
    </source>
</evidence>
<evidence type="ECO:0000256" key="3">
    <source>
        <dbReference type="ARBA" id="ARBA00022692"/>
    </source>
</evidence>
<proteinExistence type="inferred from homology"/>
<feature type="transmembrane region" description="Helical" evidence="6">
    <location>
        <begin position="485"/>
        <end position="505"/>
    </location>
</feature>
<feature type="transmembrane region" description="Helical" evidence="6">
    <location>
        <begin position="333"/>
        <end position="351"/>
    </location>
</feature>
<evidence type="ECO:0000313" key="8">
    <source>
        <dbReference type="Proteomes" id="UP000282435"/>
    </source>
</evidence>
<dbReference type="GO" id="GO:0016020">
    <property type="term" value="C:membrane"/>
    <property type="evidence" value="ECO:0007669"/>
    <property type="project" value="UniProtKB-SubCell"/>
</dbReference>
<dbReference type="Proteomes" id="UP000282435">
    <property type="component" value="Chromosome"/>
</dbReference>
<dbReference type="OrthoDB" id="3170849at2"/>
<comment type="similarity">
    <text evidence="2">Belongs to the SLC13A/DASS transporter (TC 2.A.47) family. DIT1 subfamily.</text>
</comment>
<dbReference type="Pfam" id="PF00939">
    <property type="entry name" value="Na_sulph_symp"/>
    <property type="match status" value="1"/>
</dbReference>
<dbReference type="InterPro" id="IPR001898">
    <property type="entry name" value="SLC13A/DASS"/>
</dbReference>
<evidence type="ECO:0000256" key="6">
    <source>
        <dbReference type="SAM" id="Phobius"/>
    </source>
</evidence>
<feature type="transmembrane region" description="Helical" evidence="6">
    <location>
        <begin position="237"/>
        <end position="262"/>
    </location>
</feature>
<feature type="transmembrane region" description="Helical" evidence="6">
    <location>
        <begin position="205"/>
        <end position="225"/>
    </location>
</feature>
<feature type="transmembrane region" description="Helical" evidence="6">
    <location>
        <begin position="363"/>
        <end position="385"/>
    </location>
</feature>
<protein>
    <submittedName>
        <fullName evidence="7">DASS family sodium-coupled anion symporter</fullName>
    </submittedName>
</protein>
<sequence>MDNKLGFKPIPMAVAVALTLLIWFVIPVPQGVTPNAWHLLALFVGVIAAIIGKAMPIGALSILAIMLVAITKVTVPELDPEGNPIKNPATVAIKDALSSFGDPLIWLIGISIMISRGILKTGLGARIGYYFISLFGKKTLGIGYSLAISELILAPVTPSNTARGGGIIHPIMKSIAGSFDSDPEKGTQSRIGKYLALVNYHSNPITSAMFITATAPNPLIVSLIAKATNTKIHLSWGTWAIAMLVPGLVAMFLMPLVLYFFFPPEIKETPNASQFAKDKLKELGAMNRGEKIMLAIFAVLLILWADLPHLIYNDLLVKWFALEEIRLAVNPTTTAFLGLSLLLLSGVLTWQDVLTEKGAWDTVTWFSALVMMATFLNKLGLIAWLSKLLETGIGGMGMGWVGAVTLLLLAYMYAHYIFASTTAHITAMLSAFYAAGLALGAPPMLYALLLASSSSIMMTLTHYATGTSPVIFGSGYTTLGEWWKAGFIMSVVNLAVFVVIGGVWWKVMNYW</sequence>